<dbReference type="PRINTS" id="PR00344">
    <property type="entry name" value="BCTRLSENSOR"/>
</dbReference>
<keyword evidence="9" id="KW-0812">Transmembrane</keyword>
<dbReference type="Proteomes" id="UP001597460">
    <property type="component" value="Unassembled WGS sequence"/>
</dbReference>
<dbReference type="EC" id="2.7.13.3" evidence="2"/>
<dbReference type="PANTHER" id="PTHR43065">
    <property type="entry name" value="SENSOR HISTIDINE KINASE"/>
    <property type="match status" value="1"/>
</dbReference>
<dbReference type="EMBL" id="JBHULI010000002">
    <property type="protein sequence ID" value="MFD2531302.1"/>
    <property type="molecule type" value="Genomic_DNA"/>
</dbReference>
<comment type="caution">
    <text evidence="11">The sequence shown here is derived from an EMBL/GenBank/DDBJ whole genome shotgun (WGS) entry which is preliminary data.</text>
</comment>
<dbReference type="PANTHER" id="PTHR43065:SF10">
    <property type="entry name" value="PEROXIDE STRESS-ACTIVATED HISTIDINE KINASE MAK3"/>
    <property type="match status" value="1"/>
</dbReference>
<evidence type="ECO:0000256" key="1">
    <source>
        <dbReference type="ARBA" id="ARBA00000085"/>
    </source>
</evidence>
<protein>
    <recommendedName>
        <fullName evidence="2">histidine kinase</fullName>
        <ecNumber evidence="2">2.7.13.3</ecNumber>
    </recommendedName>
</protein>
<dbReference type="Gene3D" id="1.10.287.130">
    <property type="match status" value="1"/>
</dbReference>
<evidence type="ECO:0000313" key="12">
    <source>
        <dbReference type="Proteomes" id="UP001597460"/>
    </source>
</evidence>
<evidence type="ECO:0000256" key="9">
    <source>
        <dbReference type="SAM" id="Phobius"/>
    </source>
</evidence>
<dbReference type="PROSITE" id="PS50109">
    <property type="entry name" value="HIS_KIN"/>
    <property type="match status" value="1"/>
</dbReference>
<keyword evidence="12" id="KW-1185">Reference proteome</keyword>
<comment type="catalytic activity">
    <reaction evidence="1">
        <text>ATP + protein L-histidine = ADP + protein N-phospho-L-histidine.</text>
        <dbReference type="EC" id="2.7.13.3"/>
    </reaction>
</comment>
<evidence type="ECO:0000256" key="6">
    <source>
        <dbReference type="ARBA" id="ARBA00022777"/>
    </source>
</evidence>
<reference evidence="12" key="1">
    <citation type="journal article" date="2019" name="Int. J. Syst. Evol. Microbiol.">
        <title>The Global Catalogue of Microorganisms (GCM) 10K type strain sequencing project: providing services to taxonomists for standard genome sequencing and annotation.</title>
        <authorList>
            <consortium name="The Broad Institute Genomics Platform"/>
            <consortium name="The Broad Institute Genome Sequencing Center for Infectious Disease"/>
            <person name="Wu L."/>
            <person name="Ma J."/>
        </authorList>
    </citation>
    <scope>NUCLEOTIDE SEQUENCE [LARGE SCALE GENOMIC DNA]</scope>
    <source>
        <strain evidence="12">KCTC 52042</strain>
    </source>
</reference>
<dbReference type="SMART" id="SM00387">
    <property type="entry name" value="HATPase_c"/>
    <property type="match status" value="1"/>
</dbReference>
<dbReference type="Gene3D" id="3.30.565.10">
    <property type="entry name" value="Histidine kinase-like ATPase, C-terminal domain"/>
    <property type="match status" value="1"/>
</dbReference>
<proteinExistence type="predicted"/>
<gene>
    <name evidence="11" type="ORF">ACFSVN_02455</name>
</gene>
<dbReference type="SUPFAM" id="SSF55874">
    <property type="entry name" value="ATPase domain of HSP90 chaperone/DNA topoisomerase II/histidine kinase"/>
    <property type="match status" value="1"/>
</dbReference>
<evidence type="ECO:0000259" key="10">
    <source>
        <dbReference type="PROSITE" id="PS50109"/>
    </source>
</evidence>
<dbReference type="InterPro" id="IPR003594">
    <property type="entry name" value="HATPase_dom"/>
</dbReference>
<keyword evidence="9" id="KW-0472">Membrane</keyword>
<name>A0ABW5JIC9_9BACT</name>
<feature type="transmembrane region" description="Helical" evidence="9">
    <location>
        <begin position="12"/>
        <end position="31"/>
    </location>
</feature>
<evidence type="ECO:0000256" key="3">
    <source>
        <dbReference type="ARBA" id="ARBA00022553"/>
    </source>
</evidence>
<keyword evidence="8" id="KW-0902">Two-component regulatory system</keyword>
<keyword evidence="4" id="KW-0808">Transferase</keyword>
<keyword evidence="9" id="KW-1133">Transmembrane helix</keyword>
<evidence type="ECO:0000313" key="11">
    <source>
        <dbReference type="EMBL" id="MFD2531302.1"/>
    </source>
</evidence>
<dbReference type="InterPro" id="IPR036890">
    <property type="entry name" value="HATPase_C_sf"/>
</dbReference>
<evidence type="ECO:0000256" key="7">
    <source>
        <dbReference type="ARBA" id="ARBA00022840"/>
    </source>
</evidence>
<organism evidence="11 12">
    <name type="scientific">Gracilimonas halophila</name>
    <dbReference type="NCBI Taxonomy" id="1834464"/>
    <lineage>
        <taxon>Bacteria</taxon>
        <taxon>Pseudomonadati</taxon>
        <taxon>Balneolota</taxon>
        <taxon>Balneolia</taxon>
        <taxon>Balneolales</taxon>
        <taxon>Balneolaceae</taxon>
        <taxon>Gracilimonas</taxon>
    </lineage>
</organism>
<dbReference type="Pfam" id="PF02518">
    <property type="entry name" value="HATPase_c"/>
    <property type="match status" value="1"/>
</dbReference>
<evidence type="ECO:0000256" key="8">
    <source>
        <dbReference type="ARBA" id="ARBA00023012"/>
    </source>
</evidence>
<dbReference type="RefSeq" id="WP_390298084.1">
    <property type="nucleotide sequence ID" value="NZ_JBHULI010000002.1"/>
</dbReference>
<evidence type="ECO:0000256" key="4">
    <source>
        <dbReference type="ARBA" id="ARBA00022679"/>
    </source>
</evidence>
<keyword evidence="3" id="KW-0597">Phosphoprotein</keyword>
<keyword evidence="6 11" id="KW-0418">Kinase</keyword>
<dbReference type="SUPFAM" id="SSF47384">
    <property type="entry name" value="Homodimeric domain of signal transducing histidine kinase"/>
    <property type="match status" value="1"/>
</dbReference>
<sequence>MKLFVPSNKIKLILVFLLIFLGIGSVVYNQYLVSKILEQERASVELWTKGIEFNSQPVNEQATTMLLKAIYILQTIEEVPDSVITLIEEADAARSSNDFVTKEIILQDRFRIPTILIDSSDVILASRNIDSLRLATPENREELVRELKSLNTPISFVYGDEKRQITQFVYYGESPTVQMLRYFPYIQILLLGLLLGIGYTTYRSITRSEQSNLWVGMAKEAAHQLGTPISSLYGWLQLLKDEYRYEETAVNIANEIEKDIQRLRGVAERFGKIGSEPELRKMEIGPLLEQVVVYMERRLPRLGKAIEVRKNLQAQAVVRANPELLQWAIENLVKNAMDSLRGKEETAYISVISKVQEGEVIIDIEDSGSGIDIKNVKNIFKPGFSTKKRGWGLGLSLTKRIIEEYHKGSIFVLRSELNEGTTMRITLKVQKKEEEVYPMIDQSPV</sequence>
<dbReference type="InterPro" id="IPR005467">
    <property type="entry name" value="His_kinase_dom"/>
</dbReference>
<dbReference type="GO" id="GO:0016301">
    <property type="term" value="F:kinase activity"/>
    <property type="evidence" value="ECO:0007669"/>
    <property type="project" value="UniProtKB-KW"/>
</dbReference>
<dbReference type="InterPro" id="IPR004358">
    <property type="entry name" value="Sig_transdc_His_kin-like_C"/>
</dbReference>
<keyword evidence="7" id="KW-0067">ATP-binding</keyword>
<keyword evidence="5" id="KW-0547">Nucleotide-binding</keyword>
<evidence type="ECO:0000256" key="5">
    <source>
        <dbReference type="ARBA" id="ARBA00022741"/>
    </source>
</evidence>
<evidence type="ECO:0000256" key="2">
    <source>
        <dbReference type="ARBA" id="ARBA00012438"/>
    </source>
</evidence>
<feature type="domain" description="Histidine kinase" evidence="10">
    <location>
        <begin position="220"/>
        <end position="431"/>
    </location>
</feature>
<accession>A0ABW5JIC9</accession>
<dbReference type="InterPro" id="IPR003661">
    <property type="entry name" value="HisK_dim/P_dom"/>
</dbReference>
<dbReference type="CDD" id="cd00082">
    <property type="entry name" value="HisKA"/>
    <property type="match status" value="1"/>
</dbReference>
<dbReference type="InterPro" id="IPR036097">
    <property type="entry name" value="HisK_dim/P_sf"/>
</dbReference>